<dbReference type="Proteomes" id="UP000295764">
    <property type="component" value="Unassembled WGS sequence"/>
</dbReference>
<protein>
    <submittedName>
        <fullName evidence="2">Pimeloyl-ACP methyl ester carboxylesterase</fullName>
    </submittedName>
</protein>
<proteinExistence type="predicted"/>
<dbReference type="GO" id="GO:0047372">
    <property type="term" value="F:monoacylglycerol lipase activity"/>
    <property type="evidence" value="ECO:0007669"/>
    <property type="project" value="TreeGrafter"/>
</dbReference>
<dbReference type="InterPro" id="IPR000073">
    <property type="entry name" value="AB_hydrolase_1"/>
</dbReference>
<dbReference type="PRINTS" id="PR00412">
    <property type="entry name" value="EPOXHYDRLASE"/>
</dbReference>
<dbReference type="Pfam" id="PF00561">
    <property type="entry name" value="Abhydrolase_1"/>
    <property type="match status" value="1"/>
</dbReference>
<dbReference type="InterPro" id="IPR050266">
    <property type="entry name" value="AB_hydrolase_sf"/>
</dbReference>
<dbReference type="PANTHER" id="PTHR43798:SF5">
    <property type="entry name" value="MONOACYLGLYCEROL LIPASE ABHD6"/>
    <property type="match status" value="1"/>
</dbReference>
<evidence type="ECO:0000313" key="2">
    <source>
        <dbReference type="EMBL" id="TDN43111.1"/>
    </source>
</evidence>
<organism evidence="2 3">
    <name type="scientific">Curtobacterium flaccumfaciens</name>
    <dbReference type="NCBI Taxonomy" id="2035"/>
    <lineage>
        <taxon>Bacteria</taxon>
        <taxon>Bacillati</taxon>
        <taxon>Actinomycetota</taxon>
        <taxon>Actinomycetes</taxon>
        <taxon>Micrococcales</taxon>
        <taxon>Microbacteriaceae</taxon>
        <taxon>Curtobacterium</taxon>
    </lineage>
</organism>
<dbReference type="GO" id="GO:0016020">
    <property type="term" value="C:membrane"/>
    <property type="evidence" value="ECO:0007669"/>
    <property type="project" value="TreeGrafter"/>
</dbReference>
<dbReference type="SUPFAM" id="SSF53474">
    <property type="entry name" value="alpha/beta-Hydrolases"/>
    <property type="match status" value="1"/>
</dbReference>
<comment type="caution">
    <text evidence="2">The sequence shown here is derived from an EMBL/GenBank/DDBJ whole genome shotgun (WGS) entry which is preliminary data.</text>
</comment>
<gene>
    <name evidence="2" type="ORF">EDF64_10933</name>
</gene>
<evidence type="ECO:0000313" key="3">
    <source>
        <dbReference type="Proteomes" id="UP000295764"/>
    </source>
</evidence>
<dbReference type="RefSeq" id="WP_166645729.1">
    <property type="nucleotide sequence ID" value="NZ_SNVW01000009.1"/>
</dbReference>
<reference evidence="2 3" key="1">
    <citation type="submission" date="2019-03" db="EMBL/GenBank/DDBJ databases">
        <title>Genomic analyses of the natural microbiome of Caenorhabditis elegans.</title>
        <authorList>
            <person name="Samuel B."/>
        </authorList>
    </citation>
    <scope>NUCLEOTIDE SEQUENCE [LARGE SCALE GENOMIC DNA]</scope>
    <source>
        <strain evidence="2 3">JUb65</strain>
    </source>
</reference>
<dbReference type="PRINTS" id="PR00111">
    <property type="entry name" value="ABHYDROLASE"/>
</dbReference>
<dbReference type="EMBL" id="SNVW01000009">
    <property type="protein sequence ID" value="TDN43111.1"/>
    <property type="molecule type" value="Genomic_DNA"/>
</dbReference>
<dbReference type="AlphaFoldDB" id="A0A4R6DEW4"/>
<dbReference type="InterPro" id="IPR029058">
    <property type="entry name" value="AB_hydrolase_fold"/>
</dbReference>
<dbReference type="InterPro" id="IPR000639">
    <property type="entry name" value="Epox_hydrolase-like"/>
</dbReference>
<feature type="domain" description="AB hydrolase-1" evidence="1">
    <location>
        <begin position="65"/>
        <end position="321"/>
    </location>
</feature>
<sequence length="331" mass="34736">MHAIDTDSPERAVALDPSGRVDAVGPDGYAPFPVVADPDRWRLTRTVVPTADGPVVVHHRAGRDPLLLLHGVAGSWTTWTPLLRAAEGAADRADHAVADRLDDRGLVLVDLPGWGSSPAPAEPLDVDGSARALTAVLDALGVGSVDVVGHSMGAFVAMHLALTEPARVRSVALVSGTTVATADAARHPLRGLRTLPAFTLLRAGLAITGETARPVLRGIARVGLLPLVASPVFTHVRRLDPSVLDAFVEELRPTGFTAAARSAAGYDLDRWRSVTCPVTAIAGRDDVFARVSDLDALADLLPQVRTVLLDDCGHFAHVEHPGAVARVLDLA</sequence>
<dbReference type="PANTHER" id="PTHR43798">
    <property type="entry name" value="MONOACYLGLYCEROL LIPASE"/>
    <property type="match status" value="1"/>
</dbReference>
<dbReference type="GO" id="GO:0046464">
    <property type="term" value="P:acylglycerol catabolic process"/>
    <property type="evidence" value="ECO:0007669"/>
    <property type="project" value="TreeGrafter"/>
</dbReference>
<evidence type="ECO:0000259" key="1">
    <source>
        <dbReference type="Pfam" id="PF00561"/>
    </source>
</evidence>
<name>A0A4R6DEW4_9MICO</name>
<dbReference type="Gene3D" id="3.40.50.1820">
    <property type="entry name" value="alpha/beta hydrolase"/>
    <property type="match status" value="1"/>
</dbReference>
<accession>A0A4R6DEW4</accession>